<gene>
    <name evidence="2" type="ordered locus">Tbis_3441</name>
</gene>
<dbReference type="KEGG" id="tbi:Tbis_3441"/>
<feature type="transmembrane region" description="Helical" evidence="1">
    <location>
        <begin position="7"/>
        <end position="24"/>
    </location>
</feature>
<organism evidence="2 3">
    <name type="scientific">Thermobispora bispora (strain ATCC 19993 / DSM 43833 / CBS 139.67 / JCM 10125 / KCTC 9307 / NBRC 14880 / R51)</name>
    <dbReference type="NCBI Taxonomy" id="469371"/>
    <lineage>
        <taxon>Bacteria</taxon>
        <taxon>Bacillati</taxon>
        <taxon>Actinomycetota</taxon>
        <taxon>Actinomycetes</taxon>
        <taxon>Streptosporangiales</taxon>
        <taxon>Streptosporangiaceae</taxon>
        <taxon>Thermobispora</taxon>
    </lineage>
</organism>
<protein>
    <recommendedName>
        <fullName evidence="4">Secreted protein</fullName>
    </recommendedName>
</protein>
<dbReference type="OrthoDB" id="3825558at2"/>
<keyword evidence="1" id="KW-1133">Transmembrane helix</keyword>
<accession>D6Y9U9</accession>
<keyword evidence="1" id="KW-0472">Membrane</keyword>
<keyword evidence="3" id="KW-1185">Reference proteome</keyword>
<dbReference type="STRING" id="469371.Tbis_3441"/>
<dbReference type="Pfam" id="PF11377">
    <property type="entry name" value="DUF3180"/>
    <property type="match status" value="1"/>
</dbReference>
<dbReference type="RefSeq" id="WP_013133663.1">
    <property type="nucleotide sequence ID" value="NC_014165.1"/>
</dbReference>
<sequence length="164" mass="17298">MRPSNPGVLVGLVTVFALATWGVLQRSYSMLPTLPWTAIPTTLLLALGEAYTGWLTRARILRRPGTKPVEPLAVVRLAAFAKATSHAAAMLAGVFAGFVFRVLDLLTLPKPRQDALIGGGSFISCVILICAALFLEYCCRVPRRPEGEEGGAGGGPPGATEGPR</sequence>
<evidence type="ECO:0008006" key="4">
    <source>
        <dbReference type="Google" id="ProtNLM"/>
    </source>
</evidence>
<dbReference type="eggNOG" id="ENOG5033CMQ">
    <property type="taxonomic scope" value="Bacteria"/>
</dbReference>
<dbReference type="InterPro" id="IPR021517">
    <property type="entry name" value="DUF3180"/>
</dbReference>
<evidence type="ECO:0000313" key="3">
    <source>
        <dbReference type="Proteomes" id="UP000006640"/>
    </source>
</evidence>
<dbReference type="Proteomes" id="UP000006640">
    <property type="component" value="Chromosome"/>
</dbReference>
<dbReference type="EMBL" id="CP001874">
    <property type="protein sequence ID" value="ADG90130.1"/>
    <property type="molecule type" value="Genomic_DNA"/>
</dbReference>
<feature type="transmembrane region" description="Helical" evidence="1">
    <location>
        <begin position="115"/>
        <end position="135"/>
    </location>
</feature>
<feature type="transmembrane region" description="Helical" evidence="1">
    <location>
        <begin position="77"/>
        <end position="103"/>
    </location>
</feature>
<dbReference type="AlphaFoldDB" id="D6Y9U9"/>
<proteinExistence type="predicted"/>
<name>D6Y9U9_THEBD</name>
<keyword evidence="1" id="KW-0812">Transmembrane</keyword>
<reference evidence="2 3" key="1">
    <citation type="submission" date="2010-01" db="EMBL/GenBank/DDBJ databases">
        <title>The complete genome of Thermobispora bispora DSM 43833.</title>
        <authorList>
            <consortium name="US DOE Joint Genome Institute (JGI-PGF)"/>
            <person name="Lucas S."/>
            <person name="Copeland A."/>
            <person name="Lapidus A."/>
            <person name="Glavina del Rio T."/>
            <person name="Dalin E."/>
            <person name="Tice H."/>
            <person name="Bruce D."/>
            <person name="Goodwin L."/>
            <person name="Pitluck S."/>
            <person name="Kyrpides N."/>
            <person name="Mavromatis K."/>
            <person name="Ivanova N."/>
            <person name="Mikhailova N."/>
            <person name="Chertkov O."/>
            <person name="Brettin T."/>
            <person name="Detter J.C."/>
            <person name="Han C."/>
            <person name="Larimer F."/>
            <person name="Land M."/>
            <person name="Hauser L."/>
            <person name="Markowitz V."/>
            <person name="Cheng J.-F."/>
            <person name="Hugenholtz P."/>
            <person name="Woyke T."/>
            <person name="Wu D."/>
            <person name="Jando M."/>
            <person name="Schneider S."/>
            <person name="Klenk H.-P."/>
            <person name="Eisen J.A."/>
        </authorList>
    </citation>
    <scope>NUCLEOTIDE SEQUENCE [LARGE SCALE GENOMIC DNA]</scope>
    <source>
        <strain evidence="3">ATCC 19993 / DSM 43833 / CBS 139.67 / JCM 10125 / KCTC 9307 / NBRC 14880 / R51</strain>
    </source>
</reference>
<evidence type="ECO:0000256" key="1">
    <source>
        <dbReference type="SAM" id="Phobius"/>
    </source>
</evidence>
<evidence type="ECO:0000313" key="2">
    <source>
        <dbReference type="EMBL" id="ADG90130.1"/>
    </source>
</evidence>
<feature type="transmembrane region" description="Helical" evidence="1">
    <location>
        <begin position="36"/>
        <end position="56"/>
    </location>
</feature>
<dbReference type="HOGENOM" id="CLU_123281_2_1_11"/>